<keyword evidence="4" id="KW-1185">Reference proteome</keyword>
<dbReference type="OrthoDB" id="1640476at2759"/>
<dbReference type="InterPro" id="IPR032752">
    <property type="entry name" value="DC-UbP/UBTD2_N"/>
</dbReference>
<dbReference type="PANTHER" id="PTHR13609">
    <property type="entry name" value="UBIQUITIN DOMAIN CONTAINING 1 PROTEIN-RELATED"/>
    <property type="match status" value="1"/>
</dbReference>
<feature type="compositionally biased region" description="Polar residues" evidence="1">
    <location>
        <begin position="18"/>
        <end position="52"/>
    </location>
</feature>
<accession>A0A6A5TNN8</accession>
<evidence type="ECO:0000313" key="3">
    <source>
        <dbReference type="EMBL" id="KAF1953312.1"/>
    </source>
</evidence>
<protein>
    <recommendedName>
        <fullName evidence="2">DC-UbP/UBTD2 N-terminal domain-containing protein</fullName>
    </recommendedName>
</protein>
<name>A0A6A5TNN8_9PLEO</name>
<dbReference type="InterPro" id="IPR038169">
    <property type="entry name" value="DC-UbP/UBTD2_N_sf"/>
</dbReference>
<feature type="compositionally biased region" description="Polar residues" evidence="1">
    <location>
        <begin position="79"/>
        <end position="93"/>
    </location>
</feature>
<feature type="domain" description="DC-UbP/UBTD2 N-terminal" evidence="2">
    <location>
        <begin position="94"/>
        <end position="185"/>
    </location>
</feature>
<feature type="region of interest" description="Disordered" evidence="1">
    <location>
        <begin position="1"/>
        <end position="100"/>
    </location>
</feature>
<dbReference type="InterPro" id="IPR039869">
    <property type="entry name" value="UBTD1/2"/>
</dbReference>
<dbReference type="Gene3D" id="1.20.225.20">
    <property type="entry name" value="Ub domain-containing protein, DC-UbP/UBTD2, N-terminal domain"/>
    <property type="match status" value="1"/>
</dbReference>
<dbReference type="Pfam" id="PF16455">
    <property type="entry name" value="UBD"/>
    <property type="match status" value="1"/>
</dbReference>
<dbReference type="EMBL" id="ML977004">
    <property type="protein sequence ID" value="KAF1953312.1"/>
    <property type="molecule type" value="Genomic_DNA"/>
</dbReference>
<gene>
    <name evidence="3" type="ORF">CC80DRAFT_450752</name>
</gene>
<dbReference type="AlphaFoldDB" id="A0A6A5TNN8"/>
<dbReference type="Proteomes" id="UP000800035">
    <property type="component" value="Unassembled WGS sequence"/>
</dbReference>
<feature type="compositionally biased region" description="Acidic residues" evidence="1">
    <location>
        <begin position="184"/>
        <end position="199"/>
    </location>
</feature>
<sequence>MGCCVSRQTGDESPYPPVSTNHAPDASSRNITASSPPRSASLVSPRGSNAQPITERRPNVPLKPIDPSHRAKLPANLASGPQRSNSITHTDNGNGKVLWTRSQLEKERNDWWDTRTTGREEIWRALRLMVESVQAGDLAEAQALLDATECTCPNGMLWKGVFDGRGEWYRIHEWIVVEPENVVDDEGDGKEVDDDDDEGGGVVGTIPREGKGKEVEVLGDPVKVRCRLSSTGQDCIVGIHKGERVGGLVTKLKAKAGINPFASVRIVYGGQIIHENQPLESHPYWNYESKHVLIAMVFE</sequence>
<evidence type="ECO:0000256" key="1">
    <source>
        <dbReference type="SAM" id="MobiDB-lite"/>
    </source>
</evidence>
<feature type="region of interest" description="Disordered" evidence="1">
    <location>
        <begin position="184"/>
        <end position="205"/>
    </location>
</feature>
<reference evidence="3" key="1">
    <citation type="journal article" date="2020" name="Stud. Mycol.">
        <title>101 Dothideomycetes genomes: a test case for predicting lifestyles and emergence of pathogens.</title>
        <authorList>
            <person name="Haridas S."/>
            <person name="Albert R."/>
            <person name="Binder M."/>
            <person name="Bloem J."/>
            <person name="Labutti K."/>
            <person name="Salamov A."/>
            <person name="Andreopoulos B."/>
            <person name="Baker S."/>
            <person name="Barry K."/>
            <person name="Bills G."/>
            <person name="Bluhm B."/>
            <person name="Cannon C."/>
            <person name="Castanera R."/>
            <person name="Culley D."/>
            <person name="Daum C."/>
            <person name="Ezra D."/>
            <person name="Gonzalez J."/>
            <person name="Henrissat B."/>
            <person name="Kuo A."/>
            <person name="Liang C."/>
            <person name="Lipzen A."/>
            <person name="Lutzoni F."/>
            <person name="Magnuson J."/>
            <person name="Mondo S."/>
            <person name="Nolan M."/>
            <person name="Ohm R."/>
            <person name="Pangilinan J."/>
            <person name="Park H.-J."/>
            <person name="Ramirez L."/>
            <person name="Alfaro M."/>
            <person name="Sun H."/>
            <person name="Tritt A."/>
            <person name="Yoshinaga Y."/>
            <person name="Zwiers L.-H."/>
            <person name="Turgeon B."/>
            <person name="Goodwin S."/>
            <person name="Spatafora J."/>
            <person name="Crous P."/>
            <person name="Grigoriev I."/>
        </authorList>
    </citation>
    <scope>NUCLEOTIDE SEQUENCE</scope>
    <source>
        <strain evidence="3">CBS 675.92</strain>
    </source>
</reference>
<organism evidence="3 4">
    <name type="scientific">Byssothecium circinans</name>
    <dbReference type="NCBI Taxonomy" id="147558"/>
    <lineage>
        <taxon>Eukaryota</taxon>
        <taxon>Fungi</taxon>
        <taxon>Dikarya</taxon>
        <taxon>Ascomycota</taxon>
        <taxon>Pezizomycotina</taxon>
        <taxon>Dothideomycetes</taxon>
        <taxon>Pleosporomycetidae</taxon>
        <taxon>Pleosporales</taxon>
        <taxon>Massarineae</taxon>
        <taxon>Massarinaceae</taxon>
        <taxon>Byssothecium</taxon>
    </lineage>
</organism>
<evidence type="ECO:0000313" key="4">
    <source>
        <dbReference type="Proteomes" id="UP000800035"/>
    </source>
</evidence>
<evidence type="ECO:0000259" key="2">
    <source>
        <dbReference type="Pfam" id="PF16455"/>
    </source>
</evidence>
<proteinExistence type="predicted"/>